<dbReference type="Ensembl" id="ENSSMAT00000069492.1">
    <property type="protein sequence ID" value="ENSSMAP00000045764.1"/>
    <property type="gene ID" value="ENSSMAG00000021232.2"/>
</dbReference>
<proteinExistence type="inferred from homology"/>
<dbReference type="Pfam" id="PF00225">
    <property type="entry name" value="Kinesin"/>
    <property type="match status" value="1"/>
</dbReference>
<dbReference type="GO" id="GO:0008017">
    <property type="term" value="F:microtubule binding"/>
    <property type="evidence" value="ECO:0007669"/>
    <property type="project" value="InterPro"/>
</dbReference>
<gene>
    <name evidence="20" type="primary">KIF14</name>
</gene>
<feature type="compositionally biased region" description="Basic and acidic residues" evidence="17">
    <location>
        <begin position="204"/>
        <end position="225"/>
    </location>
</feature>
<sequence length="1296" mass="143209">MSLFSVQARKHTAYYDHLMSTPSARTPGRGRPEDRRGADTTLEKSGTTSGDSACEGSSRTSETSRQVNRTFVVSAPSKSGGGQQTPHRSRLTLQRRSRRRTGAEAAEGSAAESSQNTTPAPEKRLTLQRRTRTPSMDKGAPGQRGVGGGTGLQPKVLREPNGRTPSLLRCASLREAAAKSKGREPAAADTRARPAGTTPSAARQPDEQAHTCETPTKKTPFEKIAAKRAVFEGLARREAPPRPAAGKSASLERPKVSRVTQDGKPAAAPRVSRAPAGAHRPTASRASGSGQRGGSTSRDSTSPPHPAPGEQPPTRPGEAAKQPDAFKMENSAVTVAVRVRPFSARERAEKALQVIFMNNQETVVQHPESKQSYSFTYDFSFCSVDESERAFASQQTVYETLAKPLLLRAFEGFNTCLFAYGQTGSGKSYTMMGFGEEAGVIPRFCRELFSRLTSIENKEVKCHVEMSYFEVYNEKIHDLLVTRDEPNQRTMPLRVREHPVHGPYVAELDSVVIHTYLFQGWLELGNKQRATAATGMNDKSSRSHSVFTLIMTQTKTEFVEGEEHDHSITSRINLVDLAGSERCNSAQTSGDRLREGASINKSLLTLGKVISALSEQALTRRKVFTPYRESVLTWLLKESLGGNSKTAMIATLSPAGSNVEESLSTLRYAQQARTIINVAKVNEDTSAKLIRELKAEVEKLRAAQMSSLGIEPESVRLFQQEISCLKTKLCQQEREMIEANRAWREKLEQAEIRKREETKELQKAGVTLKVDNRLPNLVNLNEDPQLSEMLLYMIKEGQTTVGKHKSDSSHDIQLTGALIADQHCVITSLHGTVSITPMESAKTFVNGNLISDSIVLHHGDRVILGGDHYFRFNHPAEVQSGKRVSCWTGAGDGHKDFEFAKNELLVAQRVQLEAEIEEAHLKAKEEMMQGIQMAKEVAQKELSDQKALYEDRIHALETELNEETARKRQQELDQQRVANQVAKLKVAKMELEQEVDTHKKRLRLHMETQVRTQSDTWESFWLGLKSEIQTIISPHWGAMKLSLMIEEANKISAKLKKNTVFSGLLQVRVQNTKLGISTFWSLDKFQNNMAAMRELEQGDSTSKDDDVFYGPDDEWEQDISASSASTSSFSRRRGRCLIRPSSHTPYLHTVFVPGLMGVAKPPSTHSSSAESALPGICKELIGQSVAHLRGCSGTEESLADRLASDLNLVYEAVQTISDLYDSLEDDSQENVFVCNSVAQTQLVKATAAIESAVFVTTQWLVGVKPVSGLLYTITEELKSQVKKMGGFFQLLIQVNT</sequence>
<feature type="compositionally biased region" description="Gly residues" evidence="17">
    <location>
        <begin position="142"/>
        <end position="151"/>
    </location>
</feature>
<keyword evidence="5" id="KW-0597">Phosphoprotein</keyword>
<keyword evidence="9 16" id="KW-0175">Coiled coil</keyword>
<feature type="domain" description="Kinesin motor" evidence="19">
    <location>
        <begin position="332"/>
        <end position="675"/>
    </location>
</feature>
<dbReference type="FunFam" id="2.60.200.20:FF:000020">
    <property type="entry name" value="Kinesin family member 14"/>
    <property type="match status" value="1"/>
</dbReference>
<protein>
    <recommendedName>
        <fullName evidence="14">Kinesin-like protein KIF14</fullName>
    </recommendedName>
</protein>
<evidence type="ECO:0000256" key="10">
    <source>
        <dbReference type="ARBA" id="ARBA00023175"/>
    </source>
</evidence>
<comment type="subcellular location">
    <subcellularLocation>
        <location evidence="2">Cytoplasm</location>
        <location evidence="2">Cytoskeleton</location>
        <location evidence="2">Spindle</location>
    </subcellularLocation>
    <subcellularLocation>
        <location evidence="3">Midbody</location>
    </subcellularLocation>
    <subcellularLocation>
        <location evidence="1">Nucleus</location>
    </subcellularLocation>
</comment>
<dbReference type="GO" id="GO:0003777">
    <property type="term" value="F:microtubule motor activity"/>
    <property type="evidence" value="ECO:0007669"/>
    <property type="project" value="InterPro"/>
</dbReference>
<evidence type="ECO:0000256" key="9">
    <source>
        <dbReference type="ARBA" id="ARBA00023054"/>
    </source>
</evidence>
<dbReference type="InterPro" id="IPR027417">
    <property type="entry name" value="P-loop_NTPase"/>
</dbReference>
<feature type="binding site" evidence="15">
    <location>
        <begin position="421"/>
        <end position="428"/>
    </location>
    <ligand>
        <name>ATP</name>
        <dbReference type="ChEBI" id="CHEBI:30616"/>
    </ligand>
</feature>
<dbReference type="PROSITE" id="PS00411">
    <property type="entry name" value="KINESIN_MOTOR_1"/>
    <property type="match status" value="1"/>
</dbReference>
<evidence type="ECO:0000256" key="6">
    <source>
        <dbReference type="ARBA" id="ARBA00022701"/>
    </source>
</evidence>
<feature type="compositionally biased region" description="Pro residues" evidence="17">
    <location>
        <begin position="303"/>
        <end position="315"/>
    </location>
</feature>
<dbReference type="SUPFAM" id="SSF52540">
    <property type="entry name" value="P-loop containing nucleoside triphosphate hydrolases"/>
    <property type="match status" value="1"/>
</dbReference>
<dbReference type="PROSITE" id="PS50067">
    <property type="entry name" value="KINESIN_MOTOR_2"/>
    <property type="match status" value="1"/>
</dbReference>
<feature type="coiled-coil region" evidence="16">
    <location>
        <begin position="733"/>
        <end position="767"/>
    </location>
</feature>
<evidence type="ECO:0000256" key="15">
    <source>
        <dbReference type="PROSITE-ProRule" id="PRU00283"/>
    </source>
</evidence>
<keyword evidence="10 15" id="KW-0505">Motor protein</keyword>
<dbReference type="SMART" id="SM00240">
    <property type="entry name" value="FHA"/>
    <property type="match status" value="1"/>
</dbReference>
<evidence type="ECO:0000256" key="2">
    <source>
        <dbReference type="ARBA" id="ARBA00004186"/>
    </source>
</evidence>
<keyword evidence="6" id="KW-0493">Microtubule</keyword>
<feature type="coiled-coil region" evidence="16">
    <location>
        <begin position="902"/>
        <end position="1008"/>
    </location>
</feature>
<dbReference type="CDD" id="cd01365">
    <property type="entry name" value="KISc_KIF1A_KIF1B"/>
    <property type="match status" value="1"/>
</dbReference>
<dbReference type="GeneTree" id="ENSGT00940000156834"/>
<feature type="domain" description="FHA" evidence="18">
    <location>
        <begin position="799"/>
        <end position="850"/>
    </location>
</feature>
<accession>A0A8D3CEQ6</accession>
<dbReference type="InterPro" id="IPR008984">
    <property type="entry name" value="SMAD_FHA_dom_sf"/>
</dbReference>
<dbReference type="InterPro" id="IPR019821">
    <property type="entry name" value="Kinesin_motor_CS"/>
</dbReference>
<dbReference type="GO" id="GO:0005524">
    <property type="term" value="F:ATP binding"/>
    <property type="evidence" value="ECO:0007669"/>
    <property type="project" value="UniProtKB-UniRule"/>
</dbReference>
<comment type="subunit">
    <text evidence="13">Directly interacts with PRC1 within a complex also containing KIF4A, KIF20A and KIF23; targets to the central spindle. Directly interacts with CIT depending on the activation state of the kinase (stronger interaction with the kinase-dead form); targets to the midbody. Interacts with ARRB2; the interaction is detected in the nucleus upon OR1D2 stimulation. Interacts with AKT1; the interaction is detected in the plasma membrane upon INS stimulation and promotes AKT1 phosphorylation. Interacts with SVIL; at midbody during cytokinesis. Interacts with RADIL (via PDZ domain); recruits RADIL to the microtubule network restricting RADIL from interaction with activated RAP1A.</text>
</comment>
<dbReference type="InterPro" id="IPR036961">
    <property type="entry name" value="Kinesin_motor_dom_sf"/>
</dbReference>
<feature type="compositionally biased region" description="Basic residues" evidence="17">
    <location>
        <begin position="87"/>
        <end position="100"/>
    </location>
</feature>
<dbReference type="Pfam" id="PF00498">
    <property type="entry name" value="FHA"/>
    <property type="match status" value="1"/>
</dbReference>
<keyword evidence="4" id="KW-0963">Cytoplasm</keyword>
<evidence type="ECO:0000256" key="12">
    <source>
        <dbReference type="ARBA" id="ARBA00023242"/>
    </source>
</evidence>
<evidence type="ECO:0000256" key="4">
    <source>
        <dbReference type="ARBA" id="ARBA00022490"/>
    </source>
</evidence>
<feature type="compositionally biased region" description="Low complexity" evidence="17">
    <location>
        <begin position="103"/>
        <end position="114"/>
    </location>
</feature>
<evidence type="ECO:0000259" key="19">
    <source>
        <dbReference type="PROSITE" id="PS50067"/>
    </source>
</evidence>
<dbReference type="InterPro" id="IPR001752">
    <property type="entry name" value="Kinesin_motor_dom"/>
</dbReference>
<comment type="similarity">
    <text evidence="15">Belongs to the TRAFAC class myosin-kinesin ATPase superfamily. Kinesin family.</text>
</comment>
<dbReference type="Gene3D" id="2.60.200.20">
    <property type="match status" value="1"/>
</dbReference>
<evidence type="ECO:0000256" key="13">
    <source>
        <dbReference type="ARBA" id="ARBA00064520"/>
    </source>
</evidence>
<evidence type="ECO:0000256" key="1">
    <source>
        <dbReference type="ARBA" id="ARBA00004123"/>
    </source>
</evidence>
<evidence type="ECO:0000313" key="21">
    <source>
        <dbReference type="Proteomes" id="UP000694558"/>
    </source>
</evidence>
<dbReference type="Gene3D" id="3.40.850.10">
    <property type="entry name" value="Kinesin motor domain"/>
    <property type="match status" value="1"/>
</dbReference>
<dbReference type="PROSITE" id="PS50006">
    <property type="entry name" value="FHA_DOMAIN"/>
    <property type="match status" value="1"/>
</dbReference>
<evidence type="ECO:0000256" key="8">
    <source>
        <dbReference type="ARBA" id="ARBA00022840"/>
    </source>
</evidence>
<feature type="region of interest" description="Disordered" evidence="17">
    <location>
        <begin position="17"/>
        <end position="327"/>
    </location>
</feature>
<feature type="compositionally biased region" description="Low complexity" evidence="17">
    <location>
        <begin position="265"/>
        <end position="302"/>
    </location>
</feature>
<dbReference type="PANTHER" id="PTHR47117">
    <property type="entry name" value="STAR-RELATED LIPID TRANSFER PROTEIN 9"/>
    <property type="match status" value="1"/>
</dbReference>
<dbReference type="GO" id="GO:0007018">
    <property type="term" value="P:microtubule-based movement"/>
    <property type="evidence" value="ECO:0007669"/>
    <property type="project" value="InterPro"/>
</dbReference>
<evidence type="ECO:0000256" key="16">
    <source>
        <dbReference type="SAM" id="Coils"/>
    </source>
</evidence>
<evidence type="ECO:0000259" key="18">
    <source>
        <dbReference type="PROSITE" id="PS50006"/>
    </source>
</evidence>
<evidence type="ECO:0000256" key="7">
    <source>
        <dbReference type="ARBA" id="ARBA00022741"/>
    </source>
</evidence>
<reference evidence="20" key="1">
    <citation type="submission" date="2023-05" db="EMBL/GenBank/DDBJ databases">
        <title>High-quality long-read genome of Scophthalmus maximus.</title>
        <authorList>
            <person name="Lien S."/>
            <person name="Martinez P."/>
        </authorList>
    </citation>
    <scope>NUCLEOTIDE SEQUENCE [LARGE SCALE GENOMIC DNA]</scope>
</reference>
<feature type="compositionally biased region" description="Basic and acidic residues" evidence="17">
    <location>
        <begin position="176"/>
        <end position="192"/>
    </location>
</feature>
<dbReference type="InterPro" id="IPR000253">
    <property type="entry name" value="FHA_dom"/>
</dbReference>
<dbReference type="GO" id="GO:0043066">
    <property type="term" value="P:negative regulation of apoptotic process"/>
    <property type="evidence" value="ECO:0007669"/>
    <property type="project" value="UniProtKB-ARBA"/>
</dbReference>
<dbReference type="GO" id="GO:0005634">
    <property type="term" value="C:nucleus"/>
    <property type="evidence" value="ECO:0007669"/>
    <property type="project" value="UniProtKB-SubCell"/>
</dbReference>
<dbReference type="GO" id="GO:0030496">
    <property type="term" value="C:midbody"/>
    <property type="evidence" value="ECO:0007669"/>
    <property type="project" value="UniProtKB-SubCell"/>
</dbReference>
<organism evidence="20 21">
    <name type="scientific">Scophthalmus maximus</name>
    <name type="common">Turbot</name>
    <name type="synonym">Psetta maxima</name>
    <dbReference type="NCBI Taxonomy" id="52904"/>
    <lineage>
        <taxon>Eukaryota</taxon>
        <taxon>Metazoa</taxon>
        <taxon>Chordata</taxon>
        <taxon>Craniata</taxon>
        <taxon>Vertebrata</taxon>
        <taxon>Euteleostomi</taxon>
        <taxon>Actinopterygii</taxon>
        <taxon>Neopterygii</taxon>
        <taxon>Teleostei</taxon>
        <taxon>Neoteleostei</taxon>
        <taxon>Acanthomorphata</taxon>
        <taxon>Carangaria</taxon>
        <taxon>Pleuronectiformes</taxon>
        <taxon>Pleuronectoidei</taxon>
        <taxon>Scophthalmidae</taxon>
        <taxon>Scophthalmus</taxon>
    </lineage>
</organism>
<keyword evidence="11" id="KW-0206">Cytoskeleton</keyword>
<dbReference type="Pfam" id="PF16183">
    <property type="entry name" value="Kinesin_assoc"/>
    <property type="match status" value="1"/>
</dbReference>
<evidence type="ECO:0000256" key="3">
    <source>
        <dbReference type="ARBA" id="ARBA00004214"/>
    </source>
</evidence>
<evidence type="ECO:0000256" key="17">
    <source>
        <dbReference type="SAM" id="MobiDB-lite"/>
    </source>
</evidence>
<dbReference type="Pfam" id="PF23313">
    <property type="entry name" value="4HB_KIF14"/>
    <property type="match status" value="1"/>
</dbReference>
<dbReference type="CDD" id="cd22707">
    <property type="entry name" value="FHA_KIF14"/>
    <property type="match status" value="1"/>
</dbReference>
<dbReference type="InterPro" id="IPR032405">
    <property type="entry name" value="Kinesin_assoc"/>
</dbReference>
<evidence type="ECO:0000256" key="5">
    <source>
        <dbReference type="ARBA" id="ARBA00022553"/>
    </source>
</evidence>
<dbReference type="GO" id="GO:0005819">
    <property type="term" value="C:spindle"/>
    <property type="evidence" value="ECO:0007669"/>
    <property type="project" value="UniProtKB-SubCell"/>
</dbReference>
<name>A0A8D3CEQ6_SCOMX</name>
<dbReference type="GO" id="GO:0005874">
    <property type="term" value="C:microtubule"/>
    <property type="evidence" value="ECO:0007669"/>
    <property type="project" value="UniProtKB-KW"/>
</dbReference>
<dbReference type="InterPro" id="IPR056523">
    <property type="entry name" value="4HB_KIF14"/>
</dbReference>
<keyword evidence="7 15" id="KW-0547">Nucleotide-binding</keyword>
<feature type="compositionally biased region" description="Polar residues" evidence="17">
    <location>
        <begin position="43"/>
        <end position="71"/>
    </location>
</feature>
<dbReference type="PRINTS" id="PR00380">
    <property type="entry name" value="KINESINHEAVY"/>
</dbReference>
<keyword evidence="8 15" id="KW-0067">ATP-binding</keyword>
<keyword evidence="12" id="KW-0539">Nucleus</keyword>
<reference evidence="20" key="2">
    <citation type="submission" date="2025-08" db="UniProtKB">
        <authorList>
            <consortium name="Ensembl"/>
        </authorList>
    </citation>
    <scope>IDENTIFICATION</scope>
</reference>
<evidence type="ECO:0000313" key="20">
    <source>
        <dbReference type="Ensembl" id="ENSSMAP00000045764.1"/>
    </source>
</evidence>
<dbReference type="SMART" id="SM00129">
    <property type="entry name" value="KISc"/>
    <property type="match status" value="1"/>
</dbReference>
<dbReference type="FunFam" id="3.40.850.10:FF:000042">
    <property type="entry name" value="Kinesin family member 14"/>
    <property type="match status" value="1"/>
</dbReference>
<feature type="compositionally biased region" description="Basic and acidic residues" evidence="17">
    <location>
        <begin position="30"/>
        <end position="42"/>
    </location>
</feature>
<dbReference type="SUPFAM" id="SSF49879">
    <property type="entry name" value="SMAD/FHA domain"/>
    <property type="match status" value="1"/>
</dbReference>
<dbReference type="Proteomes" id="UP000694558">
    <property type="component" value="Chromosome 12"/>
</dbReference>
<evidence type="ECO:0000256" key="11">
    <source>
        <dbReference type="ARBA" id="ARBA00023212"/>
    </source>
</evidence>
<evidence type="ECO:0000256" key="14">
    <source>
        <dbReference type="ARBA" id="ARBA00073220"/>
    </source>
</evidence>
<dbReference type="PANTHER" id="PTHR47117:SF5">
    <property type="entry name" value="KINESIN-LIKE PROTEIN KIF14"/>
    <property type="match status" value="1"/>
</dbReference>